<dbReference type="Proteomes" id="UP000053477">
    <property type="component" value="Unassembled WGS sequence"/>
</dbReference>
<feature type="region of interest" description="Disordered" evidence="1">
    <location>
        <begin position="1"/>
        <end position="61"/>
    </location>
</feature>
<evidence type="ECO:0000256" key="1">
    <source>
        <dbReference type="SAM" id="MobiDB-lite"/>
    </source>
</evidence>
<feature type="compositionally biased region" description="Basic and acidic residues" evidence="1">
    <location>
        <begin position="1"/>
        <end position="10"/>
    </location>
</feature>
<evidence type="ECO:0000313" key="2">
    <source>
        <dbReference type="EMBL" id="KLO04108.1"/>
    </source>
</evidence>
<proteinExistence type="predicted"/>
<keyword evidence="3" id="KW-1185">Reference proteome</keyword>
<feature type="region of interest" description="Disordered" evidence="1">
    <location>
        <begin position="166"/>
        <end position="207"/>
    </location>
</feature>
<accession>A0A0H2R3N4</accession>
<evidence type="ECO:0000313" key="3">
    <source>
        <dbReference type="Proteomes" id="UP000053477"/>
    </source>
</evidence>
<dbReference type="EMBL" id="KQ086705">
    <property type="protein sequence ID" value="KLO04108.1"/>
    <property type="molecule type" value="Genomic_DNA"/>
</dbReference>
<feature type="non-terminal residue" evidence="2">
    <location>
        <position position="207"/>
    </location>
</feature>
<sequence length="207" mass="22937">MGKSRNDKSRSLAASAANDTSTPSGSVPGSPTDSFDNPTTRTQPASDANTTTKKNHVGRPSSFQHHEINWIRATFDEFDSMVLASTGTQAEKDAIKAWKEKKWAELFDKYECSLYLQKFMQVYKNRQSNTLRKKKAQMETPKIAPLIHLQGERTDAFHNFRTAKKKEITESIARETPPTEDVEMHDEVPEGGSNGGAGNEEDASGDG</sequence>
<name>A0A0H2R3N4_9AGAM</name>
<dbReference type="AlphaFoldDB" id="A0A0H2R3N4"/>
<dbReference type="InParanoid" id="A0A0H2R3N4"/>
<reference evidence="2 3" key="1">
    <citation type="submission" date="2015-04" db="EMBL/GenBank/DDBJ databases">
        <title>Complete genome sequence of Schizopora paradoxa KUC8140, a cosmopolitan wood degrader in East Asia.</title>
        <authorList>
            <consortium name="DOE Joint Genome Institute"/>
            <person name="Min B."/>
            <person name="Park H."/>
            <person name="Jang Y."/>
            <person name="Kim J.-J."/>
            <person name="Kim K.H."/>
            <person name="Pangilinan J."/>
            <person name="Lipzen A."/>
            <person name="Riley R."/>
            <person name="Grigoriev I.V."/>
            <person name="Spatafora J.W."/>
            <person name="Choi I.-G."/>
        </authorList>
    </citation>
    <scope>NUCLEOTIDE SEQUENCE [LARGE SCALE GENOMIC DNA]</scope>
    <source>
        <strain evidence="2 3">KUC8140</strain>
    </source>
</reference>
<protein>
    <submittedName>
        <fullName evidence="2">Uncharacterized protein</fullName>
    </submittedName>
</protein>
<gene>
    <name evidence="2" type="ORF">SCHPADRAFT_947969</name>
</gene>
<organism evidence="2 3">
    <name type="scientific">Schizopora paradoxa</name>
    <dbReference type="NCBI Taxonomy" id="27342"/>
    <lineage>
        <taxon>Eukaryota</taxon>
        <taxon>Fungi</taxon>
        <taxon>Dikarya</taxon>
        <taxon>Basidiomycota</taxon>
        <taxon>Agaricomycotina</taxon>
        <taxon>Agaricomycetes</taxon>
        <taxon>Hymenochaetales</taxon>
        <taxon>Schizoporaceae</taxon>
        <taxon>Schizopora</taxon>
    </lineage>
</organism>
<feature type="compositionally biased region" description="Polar residues" evidence="1">
    <location>
        <begin position="35"/>
        <end position="52"/>
    </location>
</feature>
<feature type="compositionally biased region" description="Low complexity" evidence="1">
    <location>
        <begin position="19"/>
        <end position="34"/>
    </location>
</feature>